<evidence type="ECO:0000313" key="11">
    <source>
        <dbReference type="Proteomes" id="UP000515788"/>
    </source>
</evidence>
<feature type="compositionally biased region" description="Polar residues" evidence="8">
    <location>
        <begin position="27"/>
        <end position="36"/>
    </location>
</feature>
<dbReference type="SUPFAM" id="SSF48371">
    <property type="entry name" value="ARM repeat"/>
    <property type="match status" value="1"/>
</dbReference>
<evidence type="ECO:0000259" key="9">
    <source>
        <dbReference type="SMART" id="SM00543"/>
    </source>
</evidence>
<dbReference type="InterPro" id="IPR036211">
    <property type="entry name" value="eIF4G_eIF4E-bd_sf"/>
</dbReference>
<protein>
    <recommendedName>
        <fullName evidence="9">MIF4G domain-containing protein</fullName>
    </recommendedName>
</protein>
<feature type="compositionally biased region" description="Basic and acidic residues" evidence="8">
    <location>
        <begin position="588"/>
        <end position="626"/>
    </location>
</feature>
<feature type="compositionally biased region" description="Gly residues" evidence="8">
    <location>
        <begin position="62"/>
        <end position="75"/>
    </location>
</feature>
<dbReference type="PANTHER" id="PTHR23253:SF9">
    <property type="entry name" value="EUKARYOTIC TRANSLATION INITIATION FACTOR 4 GAMMA 2"/>
    <property type="match status" value="1"/>
</dbReference>
<dbReference type="PANTHER" id="PTHR23253">
    <property type="entry name" value="EUKARYOTIC TRANSLATION INITIATION FACTOR 4 GAMMA"/>
    <property type="match status" value="1"/>
</dbReference>
<dbReference type="GO" id="GO:0010494">
    <property type="term" value="C:cytoplasmic stress granule"/>
    <property type="evidence" value="ECO:0007669"/>
    <property type="project" value="UniProtKB-ARBA"/>
</dbReference>
<feature type="compositionally biased region" description="Acidic residues" evidence="8">
    <location>
        <begin position="418"/>
        <end position="459"/>
    </location>
</feature>
<dbReference type="Pfam" id="PF12152">
    <property type="entry name" value="eIF_4G1"/>
    <property type="match status" value="1"/>
</dbReference>
<feature type="region of interest" description="Disordered" evidence="8">
    <location>
        <begin position="146"/>
        <end position="168"/>
    </location>
</feature>
<feature type="compositionally biased region" description="Basic and acidic residues" evidence="8">
    <location>
        <begin position="909"/>
        <end position="932"/>
    </location>
</feature>
<feature type="compositionally biased region" description="Polar residues" evidence="8">
    <location>
        <begin position="193"/>
        <end position="203"/>
    </location>
</feature>
<feature type="compositionally biased region" description="Low complexity" evidence="8">
    <location>
        <begin position="42"/>
        <end position="61"/>
    </location>
</feature>
<dbReference type="Gene3D" id="1.25.40.180">
    <property type="match status" value="1"/>
</dbReference>
<feature type="region of interest" description="Disordered" evidence="8">
    <location>
        <begin position="909"/>
        <end position="1008"/>
    </location>
</feature>
<feature type="compositionally biased region" description="Low complexity" evidence="8">
    <location>
        <begin position="150"/>
        <end position="167"/>
    </location>
</feature>
<keyword evidence="4" id="KW-0396">Initiation factor</keyword>
<evidence type="ECO:0000256" key="3">
    <source>
        <dbReference type="ARBA" id="ARBA00022490"/>
    </source>
</evidence>
<comment type="similarity">
    <text evidence="2">Belongs to the eukaryotic initiation factor 4G family.</text>
</comment>
<organism evidence="10 11">
    <name type="scientific">Torulaspora globosa</name>
    <dbReference type="NCBI Taxonomy" id="48254"/>
    <lineage>
        <taxon>Eukaryota</taxon>
        <taxon>Fungi</taxon>
        <taxon>Dikarya</taxon>
        <taxon>Ascomycota</taxon>
        <taxon>Saccharomycotina</taxon>
        <taxon>Saccharomycetes</taxon>
        <taxon>Saccharomycetales</taxon>
        <taxon>Saccharomycetaceae</taxon>
        <taxon>Torulaspora</taxon>
    </lineage>
</organism>
<feature type="compositionally biased region" description="Low complexity" evidence="8">
    <location>
        <begin position="934"/>
        <end position="945"/>
    </location>
</feature>
<feature type="region of interest" description="Disordered" evidence="8">
    <location>
        <begin position="530"/>
        <end position="628"/>
    </location>
</feature>
<dbReference type="OrthoDB" id="514777at2759"/>
<keyword evidence="11" id="KW-1185">Reference proteome</keyword>
<evidence type="ECO:0000256" key="4">
    <source>
        <dbReference type="ARBA" id="ARBA00022540"/>
    </source>
</evidence>
<dbReference type="Proteomes" id="UP000515788">
    <property type="component" value="Chromosome 5"/>
</dbReference>
<dbReference type="FunFam" id="1.25.40.180:FF:000020">
    <property type="entry name" value="Eukaryotic translation initiation factor subunit"/>
    <property type="match status" value="1"/>
</dbReference>
<dbReference type="AlphaFoldDB" id="A0A7G3ZJH7"/>
<dbReference type="GO" id="GO:0016281">
    <property type="term" value="C:eukaryotic translation initiation factor 4F complex"/>
    <property type="evidence" value="ECO:0007669"/>
    <property type="project" value="TreeGrafter"/>
</dbReference>
<evidence type="ECO:0000256" key="6">
    <source>
        <dbReference type="ARBA" id="ARBA00022884"/>
    </source>
</evidence>
<dbReference type="EMBL" id="CP059250">
    <property type="protein sequence ID" value="QLL33663.1"/>
    <property type="molecule type" value="Genomic_DNA"/>
</dbReference>
<dbReference type="InterPro" id="IPR016024">
    <property type="entry name" value="ARM-type_fold"/>
</dbReference>
<dbReference type="KEGG" id="tgb:HG536_0E05740"/>
<keyword evidence="3" id="KW-0963">Cytoplasm</keyword>
<keyword evidence="7" id="KW-0648">Protein biosynthesis</keyword>
<evidence type="ECO:0000256" key="7">
    <source>
        <dbReference type="ARBA" id="ARBA00022917"/>
    </source>
</evidence>
<feature type="compositionally biased region" description="Polar residues" evidence="8">
    <location>
        <begin position="965"/>
        <end position="975"/>
    </location>
</feature>
<dbReference type="GO" id="GO:0003729">
    <property type="term" value="F:mRNA binding"/>
    <property type="evidence" value="ECO:0007669"/>
    <property type="project" value="TreeGrafter"/>
</dbReference>
<feature type="compositionally biased region" description="Basic and acidic residues" evidence="8">
    <location>
        <begin position="292"/>
        <end position="311"/>
    </location>
</feature>
<evidence type="ECO:0000256" key="8">
    <source>
        <dbReference type="SAM" id="MobiDB-lite"/>
    </source>
</evidence>
<feature type="domain" description="MIF4G" evidence="9">
    <location>
        <begin position="664"/>
        <end position="907"/>
    </location>
</feature>
<feature type="region of interest" description="Disordered" evidence="8">
    <location>
        <begin position="267"/>
        <end position="325"/>
    </location>
</feature>
<reference evidence="10 11" key="1">
    <citation type="submission" date="2020-06" db="EMBL/GenBank/DDBJ databases">
        <title>The yeast mating-type switching endonuclease HO is a domesticated member of an unorthodox homing genetic element family.</title>
        <authorList>
            <person name="Coughlan A.Y."/>
            <person name="Lombardi L."/>
            <person name="Braun-Galleani S."/>
            <person name="Martos A.R."/>
            <person name="Galeote V."/>
            <person name="Bigey F."/>
            <person name="Dequin S."/>
            <person name="Byrne K.P."/>
            <person name="Wolfe K.H."/>
        </authorList>
    </citation>
    <scope>NUCLEOTIDE SEQUENCE [LARGE SCALE GENOMIC DNA]</scope>
    <source>
        <strain evidence="10 11">CBS764</strain>
    </source>
</reference>
<name>A0A7G3ZJH7_9SACH</name>
<evidence type="ECO:0000313" key="10">
    <source>
        <dbReference type="EMBL" id="QLL33663.1"/>
    </source>
</evidence>
<accession>A0A7G3ZJH7</accession>
<feature type="region of interest" description="Disordered" evidence="8">
    <location>
        <begin position="337"/>
        <end position="462"/>
    </location>
</feature>
<feature type="compositionally biased region" description="Basic and acidic residues" evidence="8">
    <location>
        <begin position="267"/>
        <end position="282"/>
    </location>
</feature>
<feature type="compositionally biased region" description="Low complexity" evidence="8">
    <location>
        <begin position="208"/>
        <end position="224"/>
    </location>
</feature>
<dbReference type="InterPro" id="IPR003890">
    <property type="entry name" value="MIF4G-like_typ-3"/>
</dbReference>
<comment type="subcellular location">
    <subcellularLocation>
        <location evidence="1">Cytoplasm</location>
    </subcellularLocation>
</comment>
<dbReference type="SMART" id="SM00543">
    <property type="entry name" value="MIF4G"/>
    <property type="match status" value="1"/>
</dbReference>
<feature type="compositionally biased region" description="Basic and acidic residues" evidence="8">
    <location>
        <begin position="225"/>
        <end position="234"/>
    </location>
</feature>
<feature type="compositionally biased region" description="Basic and acidic residues" evidence="8">
    <location>
        <begin position="374"/>
        <end position="395"/>
    </location>
</feature>
<keyword evidence="5" id="KW-0597">Phosphoprotein</keyword>
<gene>
    <name evidence="10" type="ORF">HG536_0E05740</name>
</gene>
<evidence type="ECO:0000256" key="5">
    <source>
        <dbReference type="ARBA" id="ARBA00022553"/>
    </source>
</evidence>
<dbReference type="GeneID" id="59326859"/>
<dbReference type="SUPFAM" id="SSF101489">
    <property type="entry name" value="Eukaryotic initiation factor 4f subunit eIF4g, eIF4e-binding domain"/>
    <property type="match status" value="1"/>
</dbReference>
<feature type="compositionally biased region" description="Low complexity" evidence="8">
    <location>
        <begin position="76"/>
        <end position="85"/>
    </location>
</feature>
<dbReference type="Pfam" id="PF02854">
    <property type="entry name" value="MIF4G"/>
    <property type="match status" value="1"/>
</dbReference>
<feature type="region of interest" description="Disordered" evidence="8">
    <location>
        <begin position="187"/>
        <end position="252"/>
    </location>
</feature>
<dbReference type="InterPro" id="IPR022745">
    <property type="entry name" value="eIF4G1_eIF4E-bd"/>
</dbReference>
<evidence type="ECO:0000256" key="1">
    <source>
        <dbReference type="ARBA" id="ARBA00004496"/>
    </source>
</evidence>
<dbReference type="GO" id="GO:0003743">
    <property type="term" value="F:translation initiation factor activity"/>
    <property type="evidence" value="ECO:0007669"/>
    <property type="project" value="UniProtKB-KW"/>
</dbReference>
<evidence type="ECO:0000256" key="2">
    <source>
        <dbReference type="ARBA" id="ARBA00005775"/>
    </source>
</evidence>
<proteinExistence type="inferred from homology"/>
<feature type="region of interest" description="Disordered" evidence="8">
    <location>
        <begin position="1"/>
        <end position="85"/>
    </location>
</feature>
<keyword evidence="6" id="KW-0694">RNA-binding</keyword>
<dbReference type="RefSeq" id="XP_037140337.1">
    <property type="nucleotide sequence ID" value="XM_037284441.1"/>
</dbReference>
<dbReference type="Gene3D" id="1.20.970.30">
    <property type="entry name" value="eIF4G, eIF4E-binding domain"/>
    <property type="match status" value="1"/>
</dbReference>
<sequence>MSDRVEPQGVGSSSQAEHVDQEPSGFSEGSQGQLKQSAGEEQYQQQQPYHYHTGGDYSQRGSRGGRQGQQRGGRYGANKYNYNGANVSQNQYNRYNSNGRNYNGYKAHRGGMNAAAAAAMNLQWQGYYNPQMYYMAPQMAAVNNAPMEGSPSTSPVSSTSSTPTPTSRKIEITTKTGEHLDLNALHQAHQPAHRSQNTATNGNEAEKAAVNTAAPTEAASSASKDSADKEKTESGAKAPATPENAISEAEKTKREFLEQIKLRKAALEKKKHEQIEASKPKPAEPVLTPVQEEQKAAPEQPAKEIAKDEAGAQKTAGSEEASKKTATTFAEALKLKKEAAKQSAEVEAAKPEPVGEPDVKKEEPSTEQLTETEAVDKEQVVNEEPAKTEAVKDEAATSEGITTEGAAAEDTTMVEGEKAEDEVSEEKAEDEAIEEKAEDEAIEETAEDEATEEKTDESEDKLTVTQLLDRLNAAKPIEDIYAFTYPAGIEAPDARYKKSHIKYTYGPTFLLQFKDRVKAVADDEWIQKAASKIVIPPGMGKGGRPRDPSLFGGAGRMNSGRDFGKSSSFRNVDGRSNSRTSSKRKSKRVVDDRRSNRSYTSRRDRERERERGEEERRESEKPKEEVAPLVPSANRWVPKSKQKKTEKKMAPDGVTELLDKEEAERRMKSLLNKLTLEMFDPISADILKVANQSKWEEKGETLNIVIEEVFHKACDEPHWSSMYAQLCGKLVKDLDPEIKDENNEGKTGPKLVLHYLVARCHTEFDKGWTDKLPTKEDGTPLEPEMMSDEYYKAAAAKRRGLGLVRFIGFLYRLNLLTGKMMFECFRRLMKDLSNAPTDETLESVVELLNTVGEQFEGDSFSTGQLALEGSALLDSLFAILQNIIENAPISSRMKFKLIDIRELRENKHWNSTKKEDGPKTIQQIHEEEERRQSKNNSRNSSRRMNASLGSRNSFKREAPVISKDNFISTRSSSQRHIQKPAQKEEPRQPQKTATNMFSALMDDNDDDD</sequence>